<dbReference type="EMBL" id="FWWU01000006">
    <property type="protein sequence ID" value="SMB83291.1"/>
    <property type="molecule type" value="Genomic_DNA"/>
</dbReference>
<dbReference type="OrthoDB" id="9776731at2"/>
<proteinExistence type="predicted"/>
<gene>
    <name evidence="4" type="ORF">SAMN00790413_04342</name>
</gene>
<dbReference type="NCBIfam" id="TIGR01891">
    <property type="entry name" value="amidohydrolases"/>
    <property type="match status" value="1"/>
</dbReference>
<feature type="binding site" evidence="2">
    <location>
        <position position="167"/>
    </location>
    <ligand>
        <name>Mn(2+)</name>
        <dbReference type="ChEBI" id="CHEBI:29035"/>
        <label>2</label>
    </ligand>
</feature>
<dbReference type="InterPro" id="IPR036264">
    <property type="entry name" value="Bact_exopeptidase_dim_dom"/>
</dbReference>
<feature type="binding site" evidence="2">
    <location>
        <position position="106"/>
    </location>
    <ligand>
        <name>Mn(2+)</name>
        <dbReference type="ChEBI" id="CHEBI:29035"/>
        <label>2</label>
    </ligand>
</feature>
<dbReference type="PIRSF" id="PIRSF005962">
    <property type="entry name" value="Pept_M20D_amidohydro"/>
    <property type="match status" value="1"/>
</dbReference>
<dbReference type="Gene3D" id="3.30.70.360">
    <property type="match status" value="1"/>
</dbReference>
<dbReference type="Pfam" id="PF01546">
    <property type="entry name" value="Peptidase_M20"/>
    <property type="match status" value="1"/>
</dbReference>
<feature type="binding site" evidence="2">
    <location>
        <position position="108"/>
    </location>
    <ligand>
        <name>Mn(2+)</name>
        <dbReference type="ChEBI" id="CHEBI:29035"/>
        <label>2</label>
    </ligand>
</feature>
<dbReference type="Pfam" id="PF07687">
    <property type="entry name" value="M20_dimer"/>
    <property type="match status" value="1"/>
</dbReference>
<dbReference type="SUPFAM" id="SSF55031">
    <property type="entry name" value="Bacterial exopeptidase dimerisation domain"/>
    <property type="match status" value="1"/>
</dbReference>
<keyword evidence="1 4" id="KW-0378">Hydrolase</keyword>
<protein>
    <submittedName>
        <fullName evidence="4">Hippurate hydrolase</fullName>
    </submittedName>
</protein>
<dbReference type="SUPFAM" id="SSF53187">
    <property type="entry name" value="Zn-dependent exopeptidases"/>
    <property type="match status" value="1"/>
</dbReference>
<keyword evidence="5" id="KW-1185">Reference proteome</keyword>
<dbReference type="AlphaFoldDB" id="A0A1W1UR56"/>
<dbReference type="RefSeq" id="WP_084046431.1">
    <property type="nucleotide sequence ID" value="NZ_FWWU01000006.1"/>
</dbReference>
<dbReference type="GO" id="GO:0050118">
    <property type="term" value="F:N-acetyldiaminopimelate deacetylase activity"/>
    <property type="evidence" value="ECO:0007669"/>
    <property type="project" value="UniProtKB-ARBA"/>
</dbReference>
<reference evidence="4 5" key="1">
    <citation type="submission" date="2017-04" db="EMBL/GenBank/DDBJ databases">
        <authorList>
            <person name="Afonso C.L."/>
            <person name="Miller P.J."/>
            <person name="Scott M.A."/>
            <person name="Spackman E."/>
            <person name="Goraichik I."/>
            <person name="Dimitrov K.M."/>
            <person name="Suarez D.L."/>
            <person name="Swayne D.E."/>
        </authorList>
    </citation>
    <scope>NUCLEOTIDE SEQUENCE [LARGE SCALE GENOMIC DNA]</scope>
    <source>
        <strain evidence="4 5">KR-140</strain>
    </source>
</reference>
<dbReference type="GO" id="GO:0019877">
    <property type="term" value="P:diaminopimelate biosynthetic process"/>
    <property type="evidence" value="ECO:0007669"/>
    <property type="project" value="UniProtKB-ARBA"/>
</dbReference>
<evidence type="ECO:0000256" key="1">
    <source>
        <dbReference type="ARBA" id="ARBA00022801"/>
    </source>
</evidence>
<name>A0A1W1UR56_9DEIO</name>
<dbReference type="PANTHER" id="PTHR11014">
    <property type="entry name" value="PEPTIDASE M20 FAMILY MEMBER"/>
    <property type="match status" value="1"/>
</dbReference>
<evidence type="ECO:0000259" key="3">
    <source>
        <dbReference type="Pfam" id="PF07687"/>
    </source>
</evidence>
<comment type="cofactor">
    <cofactor evidence="2">
        <name>Mn(2+)</name>
        <dbReference type="ChEBI" id="CHEBI:29035"/>
    </cofactor>
    <text evidence="2">The Mn(2+) ion enhances activity.</text>
</comment>
<dbReference type="FunFam" id="3.30.70.360:FF:000001">
    <property type="entry name" value="N-acetyldiaminopimelate deacetylase"/>
    <property type="match status" value="1"/>
</dbReference>
<dbReference type="InterPro" id="IPR017439">
    <property type="entry name" value="Amidohydrolase"/>
</dbReference>
<accession>A0A1W1UR56</accession>
<dbReference type="PANTHER" id="PTHR11014:SF63">
    <property type="entry name" value="METALLOPEPTIDASE, PUTATIVE (AFU_ORTHOLOGUE AFUA_6G09600)-RELATED"/>
    <property type="match status" value="1"/>
</dbReference>
<keyword evidence="2" id="KW-0464">Manganese</keyword>
<feature type="binding site" evidence="2">
    <location>
        <position position="141"/>
    </location>
    <ligand>
        <name>Mn(2+)</name>
        <dbReference type="ChEBI" id="CHEBI:29035"/>
        <label>2</label>
    </ligand>
</feature>
<sequence>MTTLSREQDLVTALERHLPAFVALRHHLHGFPETAYEEVRTANIVAEELASAGLEVHRLAGTGVVGVLRGPGTRAVALRADLDALNVTEETGLPYASRVPGKMHACGHDGHTTALLLAARVLAEAGDLPGTMVFVFQPAEEGGAGAKALLDAGLLDRFPVEAVYGLHNIPGLHAEQFAVLDGPVMASADGFEVVLRGVGGHAALPHEARDPVVAAGALIGTLQTLVSRSLSPLSPGVVSVTQLSAGEALNVIPDEVKVRGTVRAYTEEVRDLLEAGLRRVSAGVAQAHGVEARVTYTRSYPATVNDPREAAFVRGVLQGAFGEAGVRADLPPLMAAEDFAFLLRERPGAYVWIGNGNSAPLHSPRYDFNDGVLPRAATFWVHLARAALTRGETP</sequence>
<evidence type="ECO:0000256" key="2">
    <source>
        <dbReference type="PIRSR" id="PIRSR005962-1"/>
    </source>
</evidence>
<feature type="domain" description="Peptidase M20 dimerisation" evidence="3">
    <location>
        <begin position="190"/>
        <end position="275"/>
    </location>
</feature>
<evidence type="ECO:0000313" key="4">
    <source>
        <dbReference type="EMBL" id="SMB83291.1"/>
    </source>
</evidence>
<dbReference type="Gene3D" id="3.40.630.10">
    <property type="entry name" value="Zn peptidases"/>
    <property type="match status" value="1"/>
</dbReference>
<organism evidence="4 5">
    <name type="scientific">Deinococcus hopiensis KR-140</name>
    <dbReference type="NCBI Taxonomy" id="695939"/>
    <lineage>
        <taxon>Bacteria</taxon>
        <taxon>Thermotogati</taxon>
        <taxon>Deinococcota</taxon>
        <taxon>Deinococci</taxon>
        <taxon>Deinococcales</taxon>
        <taxon>Deinococcaceae</taxon>
        <taxon>Deinococcus</taxon>
    </lineage>
</organism>
<dbReference type="InterPro" id="IPR002933">
    <property type="entry name" value="Peptidase_M20"/>
</dbReference>
<dbReference type="STRING" id="695939.SAMN00790413_04342"/>
<dbReference type="GO" id="GO:0046872">
    <property type="term" value="F:metal ion binding"/>
    <property type="evidence" value="ECO:0007669"/>
    <property type="project" value="UniProtKB-KW"/>
</dbReference>
<evidence type="ECO:0000313" key="5">
    <source>
        <dbReference type="Proteomes" id="UP000192582"/>
    </source>
</evidence>
<feature type="binding site" evidence="2">
    <location>
        <position position="362"/>
    </location>
    <ligand>
        <name>Mn(2+)</name>
        <dbReference type="ChEBI" id="CHEBI:29035"/>
        <label>2</label>
    </ligand>
</feature>
<dbReference type="CDD" id="cd05666">
    <property type="entry name" value="M20_Acy1-like"/>
    <property type="match status" value="1"/>
</dbReference>
<keyword evidence="2" id="KW-0479">Metal-binding</keyword>
<dbReference type="Proteomes" id="UP000192582">
    <property type="component" value="Unassembled WGS sequence"/>
</dbReference>
<dbReference type="InterPro" id="IPR011650">
    <property type="entry name" value="Peptidase_M20_dimer"/>
</dbReference>